<comment type="caution">
    <text evidence="2">The sequence shown here is derived from an EMBL/GenBank/DDBJ whole genome shotgun (WGS) entry which is preliminary data.</text>
</comment>
<dbReference type="Proteomes" id="UP000054988">
    <property type="component" value="Unassembled WGS sequence"/>
</dbReference>
<evidence type="ECO:0000256" key="1">
    <source>
        <dbReference type="SAM" id="MobiDB-lite"/>
    </source>
</evidence>
<sequence>MLSIENSAKLLKGSSLSSTTQQ</sequence>
<name>A0A0W0G0Y9_MONRR</name>
<organism evidence="2 3">
    <name type="scientific">Moniliophthora roreri</name>
    <name type="common">Frosty pod rot fungus</name>
    <name type="synonym">Monilia roreri</name>
    <dbReference type="NCBI Taxonomy" id="221103"/>
    <lineage>
        <taxon>Eukaryota</taxon>
        <taxon>Fungi</taxon>
        <taxon>Dikarya</taxon>
        <taxon>Basidiomycota</taxon>
        <taxon>Agaricomycotina</taxon>
        <taxon>Agaricomycetes</taxon>
        <taxon>Agaricomycetidae</taxon>
        <taxon>Agaricales</taxon>
        <taxon>Marasmiineae</taxon>
        <taxon>Marasmiaceae</taxon>
        <taxon>Moniliophthora</taxon>
    </lineage>
</organism>
<evidence type="ECO:0000313" key="2">
    <source>
        <dbReference type="EMBL" id="KTB42218.1"/>
    </source>
</evidence>
<dbReference type="EMBL" id="LATX01001365">
    <property type="protein sequence ID" value="KTB42218.1"/>
    <property type="molecule type" value="Genomic_DNA"/>
</dbReference>
<proteinExistence type="predicted"/>
<gene>
    <name evidence="2" type="ORF">WG66_5164</name>
</gene>
<accession>A0A0W0G0Y9</accession>
<reference evidence="2 3" key="1">
    <citation type="submission" date="2015-12" db="EMBL/GenBank/DDBJ databases">
        <title>Draft genome sequence of Moniliophthora roreri, the causal agent of frosty pod rot of cacao.</title>
        <authorList>
            <person name="Aime M.C."/>
            <person name="Diaz-Valderrama J.R."/>
            <person name="Kijpornyongpan T."/>
            <person name="Phillips-Mora W."/>
        </authorList>
    </citation>
    <scope>NUCLEOTIDE SEQUENCE [LARGE SCALE GENOMIC DNA]</scope>
    <source>
        <strain evidence="2 3">MCA 2952</strain>
    </source>
</reference>
<protein>
    <submittedName>
        <fullName evidence="2">Uncharacterized protein</fullName>
    </submittedName>
</protein>
<dbReference type="AlphaFoldDB" id="A0A0W0G0Y9"/>
<evidence type="ECO:0000313" key="3">
    <source>
        <dbReference type="Proteomes" id="UP000054988"/>
    </source>
</evidence>
<feature type="region of interest" description="Disordered" evidence="1">
    <location>
        <begin position="1"/>
        <end position="22"/>
    </location>
</feature>
<feature type="compositionally biased region" description="Low complexity" evidence="1">
    <location>
        <begin position="7"/>
        <end position="22"/>
    </location>
</feature>